<dbReference type="Proteomes" id="UP000000753">
    <property type="component" value="Chromosome"/>
</dbReference>
<feature type="signal peptide" evidence="7">
    <location>
        <begin position="1"/>
        <end position="21"/>
    </location>
</feature>
<dbReference type="AlphaFoldDB" id="B8CNG6"/>
<dbReference type="STRING" id="225849.swp_2044"/>
<evidence type="ECO:0000256" key="6">
    <source>
        <dbReference type="PROSITE-ProRule" id="PRU00433"/>
    </source>
</evidence>
<dbReference type="InterPro" id="IPR009056">
    <property type="entry name" value="Cyt_c-like_dom"/>
</dbReference>
<evidence type="ECO:0000256" key="2">
    <source>
        <dbReference type="ARBA" id="ARBA00022617"/>
    </source>
</evidence>
<dbReference type="Pfam" id="PF13442">
    <property type="entry name" value="Cytochrome_CBB3"/>
    <property type="match status" value="1"/>
</dbReference>
<evidence type="ECO:0000259" key="8">
    <source>
        <dbReference type="PROSITE" id="PS51007"/>
    </source>
</evidence>
<dbReference type="GO" id="GO:0020037">
    <property type="term" value="F:heme binding"/>
    <property type="evidence" value="ECO:0007669"/>
    <property type="project" value="InterPro"/>
</dbReference>
<feature type="domain" description="Cytochrome c" evidence="8">
    <location>
        <begin position="19"/>
        <end position="97"/>
    </location>
</feature>
<dbReference type="SUPFAM" id="SSF46626">
    <property type="entry name" value="Cytochrome c"/>
    <property type="match status" value="1"/>
</dbReference>
<keyword evidence="7" id="KW-0732">Signal</keyword>
<evidence type="ECO:0000256" key="7">
    <source>
        <dbReference type="SAM" id="SignalP"/>
    </source>
</evidence>
<gene>
    <name evidence="9" type="ordered locus">swp_2044</name>
</gene>
<protein>
    <submittedName>
        <fullName evidence="9">Cytochrome c, class I</fullName>
    </submittedName>
</protein>
<dbReference type="PANTHER" id="PTHR40942:SF2">
    <property type="entry name" value="CYTOCHROME-RELATED"/>
    <property type="match status" value="1"/>
</dbReference>
<evidence type="ECO:0000256" key="4">
    <source>
        <dbReference type="ARBA" id="ARBA00022982"/>
    </source>
</evidence>
<dbReference type="EMBL" id="CP000472">
    <property type="protein sequence ID" value="ACJ28800.1"/>
    <property type="molecule type" value="Genomic_DNA"/>
</dbReference>
<keyword evidence="10" id="KW-1185">Reference proteome</keyword>
<evidence type="ECO:0000313" key="10">
    <source>
        <dbReference type="Proteomes" id="UP000000753"/>
    </source>
</evidence>
<sequence length="97" mass="10000">MKKLLALTAAAALTLSTSAFAQDGKAVYDKACQVCHSMGVAGAPKAHDAAAWESRLAKGADALVSSVKSGLNAMPPGGMCTDCSDEDYKKAIEYMSK</sequence>
<dbReference type="Gene3D" id="1.10.760.10">
    <property type="entry name" value="Cytochrome c-like domain"/>
    <property type="match status" value="1"/>
</dbReference>
<accession>B8CNG6</accession>
<evidence type="ECO:0000256" key="5">
    <source>
        <dbReference type="ARBA" id="ARBA00023004"/>
    </source>
</evidence>
<dbReference type="PROSITE" id="PS51007">
    <property type="entry name" value="CYTC"/>
    <property type="match status" value="1"/>
</dbReference>
<dbReference type="InterPro" id="IPR036909">
    <property type="entry name" value="Cyt_c-like_dom_sf"/>
</dbReference>
<evidence type="ECO:0000313" key="9">
    <source>
        <dbReference type="EMBL" id="ACJ28800.1"/>
    </source>
</evidence>
<evidence type="ECO:0000256" key="3">
    <source>
        <dbReference type="ARBA" id="ARBA00022723"/>
    </source>
</evidence>
<keyword evidence="3 6" id="KW-0479">Metal-binding</keyword>
<dbReference type="RefSeq" id="WP_020912163.1">
    <property type="nucleotide sequence ID" value="NC_011566.1"/>
</dbReference>
<proteinExistence type="predicted"/>
<dbReference type="GO" id="GO:0005506">
    <property type="term" value="F:iron ion binding"/>
    <property type="evidence" value="ECO:0007669"/>
    <property type="project" value="InterPro"/>
</dbReference>
<keyword evidence="4" id="KW-0249">Electron transport</keyword>
<name>B8CNG6_SHEPW</name>
<keyword evidence="5 6" id="KW-0408">Iron</keyword>
<evidence type="ECO:0000256" key="1">
    <source>
        <dbReference type="ARBA" id="ARBA00022448"/>
    </source>
</evidence>
<organism evidence="9 10">
    <name type="scientific">Shewanella piezotolerans (strain WP3 / JCM 13877)</name>
    <dbReference type="NCBI Taxonomy" id="225849"/>
    <lineage>
        <taxon>Bacteria</taxon>
        <taxon>Pseudomonadati</taxon>
        <taxon>Pseudomonadota</taxon>
        <taxon>Gammaproteobacteria</taxon>
        <taxon>Alteromonadales</taxon>
        <taxon>Shewanellaceae</taxon>
        <taxon>Shewanella</taxon>
    </lineage>
</organism>
<keyword evidence="1" id="KW-0813">Transport</keyword>
<dbReference type="InterPro" id="IPR002323">
    <property type="entry name" value="Cyt_CIE"/>
</dbReference>
<dbReference type="eggNOG" id="COG3245">
    <property type="taxonomic scope" value="Bacteria"/>
</dbReference>
<dbReference type="PRINTS" id="PR00607">
    <property type="entry name" value="CYTCHROMECIE"/>
</dbReference>
<feature type="chain" id="PRO_5002866765" evidence="7">
    <location>
        <begin position="22"/>
        <end position="97"/>
    </location>
</feature>
<dbReference type="KEGG" id="swp:swp_2044"/>
<dbReference type="OrthoDB" id="9814708at2"/>
<dbReference type="HOGENOM" id="CLU_082349_4_1_6"/>
<dbReference type="PANTHER" id="PTHR40942">
    <property type="match status" value="1"/>
</dbReference>
<reference evidence="9 10" key="1">
    <citation type="journal article" date="2008" name="PLoS ONE">
        <title>Environmental adaptation: genomic analysis of the piezotolerant and psychrotolerant deep-sea iron reducing bacterium Shewanella piezotolerans WP3.</title>
        <authorList>
            <person name="Wang F."/>
            <person name="Wang J."/>
            <person name="Jian H."/>
            <person name="Zhang B."/>
            <person name="Li S."/>
            <person name="Wang F."/>
            <person name="Zeng X."/>
            <person name="Gao L."/>
            <person name="Bartlett D.H."/>
            <person name="Yu J."/>
            <person name="Hu S."/>
            <person name="Xiao X."/>
        </authorList>
    </citation>
    <scope>NUCLEOTIDE SEQUENCE [LARGE SCALE GENOMIC DNA]</scope>
    <source>
        <strain evidence="10">WP3 / JCM 13877</strain>
    </source>
</reference>
<dbReference type="GO" id="GO:0009055">
    <property type="term" value="F:electron transfer activity"/>
    <property type="evidence" value="ECO:0007669"/>
    <property type="project" value="InterPro"/>
</dbReference>
<keyword evidence="2 6" id="KW-0349">Heme</keyword>